<feature type="transmembrane region" description="Helical" evidence="1">
    <location>
        <begin position="110"/>
        <end position="131"/>
    </location>
</feature>
<organism evidence="3 4">
    <name type="scientific">Petrolisthes manimaculis</name>
    <dbReference type="NCBI Taxonomy" id="1843537"/>
    <lineage>
        <taxon>Eukaryota</taxon>
        <taxon>Metazoa</taxon>
        <taxon>Ecdysozoa</taxon>
        <taxon>Arthropoda</taxon>
        <taxon>Crustacea</taxon>
        <taxon>Multicrustacea</taxon>
        <taxon>Malacostraca</taxon>
        <taxon>Eumalacostraca</taxon>
        <taxon>Eucarida</taxon>
        <taxon>Decapoda</taxon>
        <taxon>Pleocyemata</taxon>
        <taxon>Anomura</taxon>
        <taxon>Galatheoidea</taxon>
        <taxon>Porcellanidae</taxon>
        <taxon>Petrolisthes</taxon>
    </lineage>
</organism>
<proteinExistence type="predicted"/>
<reference evidence="3" key="1">
    <citation type="submission" date="2023-11" db="EMBL/GenBank/DDBJ databases">
        <title>Genome assemblies of two species of porcelain crab, Petrolisthes cinctipes and Petrolisthes manimaculis (Anomura: Porcellanidae).</title>
        <authorList>
            <person name="Angst P."/>
        </authorList>
    </citation>
    <scope>NUCLEOTIDE SEQUENCE</scope>
    <source>
        <strain evidence="3">PB745_02</strain>
        <tissue evidence="3">Gill</tissue>
    </source>
</reference>
<keyword evidence="1" id="KW-0472">Membrane</keyword>
<evidence type="ECO:0000313" key="4">
    <source>
        <dbReference type="Proteomes" id="UP001292094"/>
    </source>
</evidence>
<evidence type="ECO:0000256" key="2">
    <source>
        <dbReference type="SAM" id="SignalP"/>
    </source>
</evidence>
<sequence>MDVYITNTFITNTFICNTLLSLLINSSSCSPVSTYHSDSLSCSPVSTYHSETLRAAHQSPPTTLRLFELLTSLDPSTLLSSTLPPTAIRVDDGTHLDSRRQTATAFRPRSILYFLSWLVSYSPGVTLWPWAGPESSSLTHPLANGRYHDSRDPVLTDCTGSVSAVIAVECAVIAYVALFAGIFQLVQSPAEVNVLDEVPTLHTNEPSSGTIAVVEDEPVDYQFPLVEVGDVSSGDSSSCSPVSTYHSDSLSCSPVSTYHSETLRAAHQSPPTTLRLFELLTSLDPSTLLSSTLPPTAIRVDDGTHLDSRRQTATAFRPRSILYFLSWLVSYSPGVTLWPWAGPESSSLTHPLANGRYHDSRDPVLTE</sequence>
<accession>A0AAE1UL38</accession>
<evidence type="ECO:0000313" key="3">
    <source>
        <dbReference type="EMBL" id="KAK4322159.1"/>
    </source>
</evidence>
<keyword evidence="1" id="KW-0812">Transmembrane</keyword>
<dbReference type="Proteomes" id="UP001292094">
    <property type="component" value="Unassembled WGS sequence"/>
</dbReference>
<protein>
    <submittedName>
        <fullName evidence="3">Uncharacterized protein</fullName>
    </submittedName>
</protein>
<feature type="transmembrane region" description="Helical" evidence="1">
    <location>
        <begin position="320"/>
        <end position="341"/>
    </location>
</feature>
<name>A0AAE1UL38_9EUCA</name>
<gene>
    <name evidence="3" type="ORF">Pmani_007070</name>
</gene>
<keyword evidence="2" id="KW-0732">Signal</keyword>
<keyword evidence="1" id="KW-1133">Transmembrane helix</keyword>
<feature type="chain" id="PRO_5042289782" evidence="2">
    <location>
        <begin position="30"/>
        <end position="367"/>
    </location>
</feature>
<feature type="signal peptide" evidence="2">
    <location>
        <begin position="1"/>
        <end position="29"/>
    </location>
</feature>
<evidence type="ECO:0000256" key="1">
    <source>
        <dbReference type="SAM" id="Phobius"/>
    </source>
</evidence>
<comment type="caution">
    <text evidence="3">The sequence shown here is derived from an EMBL/GenBank/DDBJ whole genome shotgun (WGS) entry which is preliminary data.</text>
</comment>
<keyword evidence="4" id="KW-1185">Reference proteome</keyword>
<dbReference type="EMBL" id="JAWZYT010000533">
    <property type="protein sequence ID" value="KAK4322159.1"/>
    <property type="molecule type" value="Genomic_DNA"/>
</dbReference>
<dbReference type="AlphaFoldDB" id="A0AAE1UL38"/>
<feature type="transmembrane region" description="Helical" evidence="1">
    <location>
        <begin position="162"/>
        <end position="183"/>
    </location>
</feature>